<dbReference type="AlphaFoldDB" id="A0A955KYC4"/>
<dbReference type="Proteomes" id="UP000741282">
    <property type="component" value="Unassembled WGS sequence"/>
</dbReference>
<evidence type="ECO:0000313" key="3">
    <source>
        <dbReference type="EMBL" id="MCA9377105.1"/>
    </source>
</evidence>
<evidence type="ECO:0000313" key="4">
    <source>
        <dbReference type="Proteomes" id="UP000741282"/>
    </source>
</evidence>
<evidence type="ECO:0000256" key="1">
    <source>
        <dbReference type="SAM" id="Phobius"/>
    </source>
</evidence>
<comment type="caution">
    <text evidence="3">The sequence shown here is derived from an EMBL/GenBank/DDBJ whole genome shotgun (WGS) entry which is preliminary data.</text>
</comment>
<dbReference type="InterPro" id="IPR015914">
    <property type="entry name" value="PAPs_N"/>
</dbReference>
<protein>
    <submittedName>
        <fullName evidence="3">Fibronectin type III domain-containing protein</fullName>
    </submittedName>
</protein>
<dbReference type="Pfam" id="PF16656">
    <property type="entry name" value="Pur_ac_phosph_N"/>
    <property type="match status" value="1"/>
</dbReference>
<proteinExistence type="predicted"/>
<dbReference type="EMBL" id="JAGQLN010000017">
    <property type="protein sequence ID" value="MCA9377105.1"/>
    <property type="molecule type" value="Genomic_DNA"/>
</dbReference>
<feature type="domain" description="Purple acid phosphatase N-terminal" evidence="2">
    <location>
        <begin position="51"/>
        <end position="114"/>
    </location>
</feature>
<accession>A0A955KYC4</accession>
<dbReference type="GO" id="GO:0046872">
    <property type="term" value="F:metal ion binding"/>
    <property type="evidence" value="ECO:0007669"/>
    <property type="project" value="InterPro"/>
</dbReference>
<dbReference type="SUPFAM" id="SSF49265">
    <property type="entry name" value="Fibronectin type III"/>
    <property type="match status" value="1"/>
</dbReference>
<keyword evidence="1" id="KW-0812">Transmembrane</keyword>
<sequence>MKKLTSFSTIFLVILLVPFLYFFVRDTVQVEGADNVGGCTPHSLEIVPSRFSVMVNWKTADECTGYVRYSLTVQDKNGTIASSDGGFLPSTDHSVVIKDLKPQTIYYVSIISDEIRYGEDGNPIKLRPANL</sequence>
<gene>
    <name evidence="3" type="ORF">KC685_04255</name>
</gene>
<reference evidence="3" key="1">
    <citation type="submission" date="2020-04" db="EMBL/GenBank/DDBJ databases">
        <authorList>
            <person name="Zhang T."/>
        </authorList>
    </citation>
    <scope>NUCLEOTIDE SEQUENCE</scope>
    <source>
        <strain evidence="3">HKST-UBA17</strain>
    </source>
</reference>
<reference evidence="3" key="2">
    <citation type="journal article" date="2021" name="Microbiome">
        <title>Successional dynamics and alternative stable states in a saline activated sludge microbial community over 9 years.</title>
        <authorList>
            <person name="Wang Y."/>
            <person name="Ye J."/>
            <person name="Ju F."/>
            <person name="Liu L."/>
            <person name="Boyd J.A."/>
            <person name="Deng Y."/>
            <person name="Parks D.H."/>
            <person name="Jiang X."/>
            <person name="Yin X."/>
            <person name="Woodcroft B.J."/>
            <person name="Tyson G.W."/>
            <person name="Hugenholtz P."/>
            <person name="Polz M.F."/>
            <person name="Zhang T."/>
        </authorList>
    </citation>
    <scope>NUCLEOTIDE SEQUENCE</scope>
    <source>
        <strain evidence="3">HKST-UBA17</strain>
    </source>
</reference>
<dbReference type="GO" id="GO:0003993">
    <property type="term" value="F:acid phosphatase activity"/>
    <property type="evidence" value="ECO:0007669"/>
    <property type="project" value="InterPro"/>
</dbReference>
<dbReference type="InterPro" id="IPR013783">
    <property type="entry name" value="Ig-like_fold"/>
</dbReference>
<feature type="transmembrane region" description="Helical" evidence="1">
    <location>
        <begin position="6"/>
        <end position="24"/>
    </location>
</feature>
<dbReference type="InterPro" id="IPR036116">
    <property type="entry name" value="FN3_sf"/>
</dbReference>
<organism evidence="3 4">
    <name type="scientific">Candidatus Dojkabacteria bacterium</name>
    <dbReference type="NCBI Taxonomy" id="2099670"/>
    <lineage>
        <taxon>Bacteria</taxon>
        <taxon>Candidatus Dojkabacteria</taxon>
    </lineage>
</organism>
<keyword evidence="1" id="KW-1133">Transmembrane helix</keyword>
<dbReference type="Gene3D" id="2.60.40.10">
    <property type="entry name" value="Immunoglobulins"/>
    <property type="match status" value="1"/>
</dbReference>
<name>A0A955KYC4_9BACT</name>
<evidence type="ECO:0000259" key="2">
    <source>
        <dbReference type="Pfam" id="PF16656"/>
    </source>
</evidence>
<keyword evidence="1" id="KW-0472">Membrane</keyword>